<dbReference type="InterPro" id="IPR052337">
    <property type="entry name" value="SAT4-like"/>
</dbReference>
<evidence type="ECO:0000313" key="10">
    <source>
        <dbReference type="Proteomes" id="UP000249363"/>
    </source>
</evidence>
<evidence type="ECO:0000256" key="6">
    <source>
        <dbReference type="SAM" id="MobiDB-lite"/>
    </source>
</evidence>
<comment type="similarity">
    <text evidence="5">Belongs to the SAT4 family.</text>
</comment>
<dbReference type="InterPro" id="IPR049326">
    <property type="entry name" value="Rhodopsin_dom_fungi"/>
</dbReference>
<feature type="compositionally biased region" description="Polar residues" evidence="6">
    <location>
        <begin position="243"/>
        <end position="252"/>
    </location>
</feature>
<dbReference type="Pfam" id="PF20684">
    <property type="entry name" value="Fung_rhodopsin"/>
    <property type="match status" value="1"/>
</dbReference>
<dbReference type="PANTHER" id="PTHR33048">
    <property type="entry name" value="PTH11-LIKE INTEGRAL MEMBRANE PROTEIN (AFU_ORTHOLOGUE AFUA_5G11245)"/>
    <property type="match status" value="1"/>
</dbReference>
<dbReference type="STRING" id="1196081.A0A364KVM4"/>
<reference evidence="9 10" key="1">
    <citation type="journal article" date="2017" name="Biotechnol. Biofuels">
        <title>Differential beta-glucosidase expression as a function of carbon source availability in Talaromyces amestolkiae: a genomic and proteomic approach.</title>
        <authorList>
            <person name="de Eugenio L.I."/>
            <person name="Mendez-Liter J.A."/>
            <person name="Nieto-Dominguez M."/>
            <person name="Alonso L."/>
            <person name="Gil-Munoz J."/>
            <person name="Barriuso J."/>
            <person name="Prieto A."/>
            <person name="Martinez M.J."/>
        </authorList>
    </citation>
    <scope>NUCLEOTIDE SEQUENCE [LARGE SCALE GENOMIC DNA]</scope>
    <source>
        <strain evidence="9 10">CIB</strain>
    </source>
</reference>
<dbReference type="Proteomes" id="UP000249363">
    <property type="component" value="Unassembled WGS sequence"/>
</dbReference>
<feature type="domain" description="Rhodopsin" evidence="8">
    <location>
        <begin position="2"/>
        <end position="126"/>
    </location>
</feature>
<evidence type="ECO:0000259" key="8">
    <source>
        <dbReference type="Pfam" id="PF20684"/>
    </source>
</evidence>
<gene>
    <name evidence="9" type="ORF">BHQ10_003612</name>
</gene>
<dbReference type="PANTHER" id="PTHR33048:SF47">
    <property type="entry name" value="INTEGRAL MEMBRANE PROTEIN-RELATED"/>
    <property type="match status" value="1"/>
</dbReference>
<dbReference type="GO" id="GO:0016020">
    <property type="term" value="C:membrane"/>
    <property type="evidence" value="ECO:0007669"/>
    <property type="project" value="UniProtKB-SubCell"/>
</dbReference>
<feature type="transmembrane region" description="Helical" evidence="7">
    <location>
        <begin position="62"/>
        <end position="82"/>
    </location>
</feature>
<dbReference type="EMBL" id="MIKG01000005">
    <property type="protein sequence ID" value="RAO67600.1"/>
    <property type="molecule type" value="Genomic_DNA"/>
</dbReference>
<feature type="transmembrane region" description="Helical" evidence="7">
    <location>
        <begin position="102"/>
        <end position="121"/>
    </location>
</feature>
<keyword evidence="4 7" id="KW-0472">Membrane</keyword>
<sequence>MVIWQCNPVFAAWQLDLKNAQCLSISDVAYANAAVNIATEAVILVLPLPMLHTLRIAGRKKVALYALIGAGLLVIGIASARIPTLSHIATMDDPTYNNVPAYLWTCSELITVNICAAAPAVRSVTSRVKKEIRTIGGSQSSRNQSGSGRVRFAGVKVLSLESNSQQESIPIVHVFKTGGIEEQAGNDCTEEKLMDIKINWNVSTPRRQSTVTNTIINPRPSWESKPLPSLPHSSSRQSLSPSEYEQNATEQR</sequence>
<name>A0A364KVM4_TALAM</name>
<comment type="caution">
    <text evidence="9">The sequence shown here is derived from an EMBL/GenBank/DDBJ whole genome shotgun (WGS) entry which is preliminary data.</text>
</comment>
<feature type="compositionally biased region" description="Polar residues" evidence="6">
    <location>
        <begin position="207"/>
        <end position="216"/>
    </location>
</feature>
<evidence type="ECO:0000256" key="5">
    <source>
        <dbReference type="ARBA" id="ARBA00038359"/>
    </source>
</evidence>
<evidence type="ECO:0000256" key="1">
    <source>
        <dbReference type="ARBA" id="ARBA00004141"/>
    </source>
</evidence>
<feature type="region of interest" description="Disordered" evidence="6">
    <location>
        <begin position="207"/>
        <end position="252"/>
    </location>
</feature>
<evidence type="ECO:0000256" key="4">
    <source>
        <dbReference type="ARBA" id="ARBA00023136"/>
    </source>
</evidence>
<evidence type="ECO:0000256" key="3">
    <source>
        <dbReference type="ARBA" id="ARBA00022989"/>
    </source>
</evidence>
<comment type="subcellular location">
    <subcellularLocation>
        <location evidence="1">Membrane</location>
        <topology evidence="1">Multi-pass membrane protein</topology>
    </subcellularLocation>
</comment>
<evidence type="ECO:0000256" key="2">
    <source>
        <dbReference type="ARBA" id="ARBA00022692"/>
    </source>
</evidence>
<keyword evidence="2 7" id="KW-0812">Transmembrane</keyword>
<dbReference type="OrthoDB" id="2496787at2759"/>
<protein>
    <recommendedName>
        <fullName evidence="8">Rhodopsin domain-containing protein</fullName>
    </recommendedName>
</protein>
<dbReference type="RefSeq" id="XP_040732116.1">
    <property type="nucleotide sequence ID" value="XM_040875888.1"/>
</dbReference>
<evidence type="ECO:0000256" key="7">
    <source>
        <dbReference type="SAM" id="Phobius"/>
    </source>
</evidence>
<feature type="compositionally biased region" description="Low complexity" evidence="6">
    <location>
        <begin position="224"/>
        <end position="242"/>
    </location>
</feature>
<keyword evidence="10" id="KW-1185">Reference proteome</keyword>
<dbReference type="GeneID" id="63792828"/>
<accession>A0A364KVM4</accession>
<organism evidence="9 10">
    <name type="scientific">Talaromyces amestolkiae</name>
    <dbReference type="NCBI Taxonomy" id="1196081"/>
    <lineage>
        <taxon>Eukaryota</taxon>
        <taxon>Fungi</taxon>
        <taxon>Dikarya</taxon>
        <taxon>Ascomycota</taxon>
        <taxon>Pezizomycotina</taxon>
        <taxon>Eurotiomycetes</taxon>
        <taxon>Eurotiomycetidae</taxon>
        <taxon>Eurotiales</taxon>
        <taxon>Trichocomaceae</taxon>
        <taxon>Talaromyces</taxon>
        <taxon>Talaromyces sect. Talaromyces</taxon>
    </lineage>
</organism>
<dbReference type="AlphaFoldDB" id="A0A364KVM4"/>
<evidence type="ECO:0000313" key="9">
    <source>
        <dbReference type="EMBL" id="RAO67600.1"/>
    </source>
</evidence>
<keyword evidence="3 7" id="KW-1133">Transmembrane helix</keyword>
<proteinExistence type="inferred from homology"/>